<feature type="domain" description="Copper resistance protein D" evidence="2">
    <location>
        <begin position="58"/>
        <end position="164"/>
    </location>
</feature>
<keyword evidence="1" id="KW-1133">Transmembrane helix</keyword>
<feature type="transmembrane region" description="Helical" evidence="1">
    <location>
        <begin position="144"/>
        <end position="167"/>
    </location>
</feature>
<dbReference type="EMBL" id="AOGK01000025">
    <property type="protein sequence ID" value="MDG5977757.1"/>
    <property type="molecule type" value="Genomic_DNA"/>
</dbReference>
<protein>
    <recommendedName>
        <fullName evidence="2">Copper resistance protein D domain-containing protein</fullName>
    </recommendedName>
</protein>
<dbReference type="InterPro" id="IPR008457">
    <property type="entry name" value="Cu-R_CopD_dom"/>
</dbReference>
<feature type="transmembrane region" description="Helical" evidence="1">
    <location>
        <begin position="20"/>
        <end position="40"/>
    </location>
</feature>
<evidence type="ECO:0000259" key="2">
    <source>
        <dbReference type="Pfam" id="PF05425"/>
    </source>
</evidence>
<keyword evidence="1" id="KW-0472">Membrane</keyword>
<proteinExistence type="predicted"/>
<evidence type="ECO:0000313" key="3">
    <source>
        <dbReference type="EMBL" id="MDG5977757.1"/>
    </source>
</evidence>
<dbReference type="AlphaFoldDB" id="A0A9X4NUZ2"/>
<feature type="transmembrane region" description="Helical" evidence="1">
    <location>
        <begin position="102"/>
        <end position="123"/>
    </location>
</feature>
<accession>A0A9X4NUZ2</accession>
<name>A0A9X4NUZ2_9BURK</name>
<keyword evidence="1" id="KW-0812">Transmembrane</keyword>
<sequence>MEGDARQPETQAMIYATLKLVHVLAIIVWVGGMVFAHFFLRPAAMQLEPPLRVRLMYATLQRFFAAVLVAVLLVLVTGLWMIARLARESAQAGLAFNMPLDWTIMATLGLVMMAIFGHIRFALFKRLSRAVLASDWPAGGAALASIRTWVGINLGLGLVIIVFTLMMA</sequence>
<reference evidence="3" key="1">
    <citation type="submission" date="2013-01" db="EMBL/GenBank/DDBJ databases">
        <title>Genome draft of Hydrogenophaga taeniospiralis 2K1.</title>
        <authorList>
            <person name="Gomila M."/>
            <person name="Lalucat J."/>
        </authorList>
    </citation>
    <scope>NUCLEOTIDE SEQUENCE</scope>
    <source>
        <strain evidence="3">CCUG 15921</strain>
    </source>
</reference>
<dbReference type="Pfam" id="PF05425">
    <property type="entry name" value="CopD"/>
    <property type="match status" value="1"/>
</dbReference>
<gene>
    <name evidence="3" type="ORF">H010_21066</name>
</gene>
<evidence type="ECO:0000256" key="1">
    <source>
        <dbReference type="SAM" id="Phobius"/>
    </source>
</evidence>
<dbReference type="GO" id="GO:0016020">
    <property type="term" value="C:membrane"/>
    <property type="evidence" value="ECO:0007669"/>
    <property type="project" value="InterPro"/>
</dbReference>
<dbReference type="Proteomes" id="UP001152876">
    <property type="component" value="Unassembled WGS sequence"/>
</dbReference>
<evidence type="ECO:0000313" key="4">
    <source>
        <dbReference type="Proteomes" id="UP001152876"/>
    </source>
</evidence>
<feature type="transmembrane region" description="Helical" evidence="1">
    <location>
        <begin position="60"/>
        <end position="82"/>
    </location>
</feature>
<comment type="caution">
    <text evidence="3">The sequence shown here is derived from an EMBL/GenBank/DDBJ whole genome shotgun (WGS) entry which is preliminary data.</text>
</comment>
<organism evidence="3 4">
    <name type="scientific">Hydrogenophaga taeniospiralis CCUG 15921</name>
    <dbReference type="NCBI Taxonomy" id="1281780"/>
    <lineage>
        <taxon>Bacteria</taxon>
        <taxon>Pseudomonadati</taxon>
        <taxon>Pseudomonadota</taxon>
        <taxon>Betaproteobacteria</taxon>
        <taxon>Burkholderiales</taxon>
        <taxon>Comamonadaceae</taxon>
        <taxon>Hydrogenophaga</taxon>
    </lineage>
</organism>
<keyword evidence="4" id="KW-1185">Reference proteome</keyword>